<dbReference type="SUPFAM" id="SSF103473">
    <property type="entry name" value="MFS general substrate transporter"/>
    <property type="match status" value="1"/>
</dbReference>
<dbReference type="GO" id="GO:0022857">
    <property type="term" value="F:transmembrane transporter activity"/>
    <property type="evidence" value="ECO:0007669"/>
    <property type="project" value="InterPro"/>
</dbReference>
<evidence type="ECO:0000256" key="2">
    <source>
        <dbReference type="SAM" id="Phobius"/>
    </source>
</evidence>
<feature type="compositionally biased region" description="Basic and acidic residues" evidence="1">
    <location>
        <begin position="196"/>
        <end position="206"/>
    </location>
</feature>
<keyword evidence="3" id="KW-1185">Reference proteome</keyword>
<proteinExistence type="predicted"/>
<dbReference type="Proteomes" id="UP000025227">
    <property type="component" value="Unplaced"/>
</dbReference>
<keyword evidence="2" id="KW-1133">Transmembrane helix</keyword>
<protein>
    <submittedName>
        <fullName evidence="4">Monocarboxylate transporter</fullName>
    </submittedName>
</protein>
<dbReference type="InterPro" id="IPR011701">
    <property type="entry name" value="MFS"/>
</dbReference>
<keyword evidence="2" id="KW-0472">Membrane</keyword>
<dbReference type="WBParaSite" id="HCON_00050820-00001">
    <property type="protein sequence ID" value="HCON_00050820-00001"/>
    <property type="gene ID" value="HCON_00050820"/>
</dbReference>
<feature type="transmembrane region" description="Helical" evidence="2">
    <location>
        <begin position="60"/>
        <end position="82"/>
    </location>
</feature>
<keyword evidence="2" id="KW-0812">Transmembrane</keyword>
<dbReference type="OrthoDB" id="2985014at2759"/>
<evidence type="ECO:0000256" key="1">
    <source>
        <dbReference type="SAM" id="MobiDB-lite"/>
    </source>
</evidence>
<name>A0A7I4Y5D2_HAECO</name>
<feature type="transmembrane region" description="Helical" evidence="2">
    <location>
        <begin position="120"/>
        <end position="144"/>
    </location>
</feature>
<dbReference type="GO" id="GO:0016020">
    <property type="term" value="C:membrane"/>
    <property type="evidence" value="ECO:0007669"/>
    <property type="project" value="TreeGrafter"/>
</dbReference>
<organism evidence="3 4">
    <name type="scientific">Haemonchus contortus</name>
    <name type="common">Barber pole worm</name>
    <dbReference type="NCBI Taxonomy" id="6289"/>
    <lineage>
        <taxon>Eukaryota</taxon>
        <taxon>Metazoa</taxon>
        <taxon>Ecdysozoa</taxon>
        <taxon>Nematoda</taxon>
        <taxon>Chromadorea</taxon>
        <taxon>Rhabditida</taxon>
        <taxon>Rhabditina</taxon>
        <taxon>Rhabditomorpha</taxon>
        <taxon>Strongyloidea</taxon>
        <taxon>Trichostrongylidae</taxon>
        <taxon>Haemonchus</taxon>
    </lineage>
</organism>
<feature type="region of interest" description="Disordered" evidence="1">
    <location>
        <begin position="196"/>
        <end position="226"/>
    </location>
</feature>
<dbReference type="Pfam" id="PF07690">
    <property type="entry name" value="MFS_1"/>
    <property type="match status" value="1"/>
</dbReference>
<dbReference type="InterPro" id="IPR036259">
    <property type="entry name" value="MFS_trans_sf"/>
</dbReference>
<feature type="transmembrane region" description="Helical" evidence="2">
    <location>
        <begin position="88"/>
        <end position="108"/>
    </location>
</feature>
<feature type="transmembrane region" description="Helical" evidence="2">
    <location>
        <begin position="156"/>
        <end position="176"/>
    </location>
</feature>
<dbReference type="PANTHER" id="PTHR45757">
    <property type="entry name" value="PROTEIN CBG23364-RELATED"/>
    <property type="match status" value="1"/>
</dbReference>
<evidence type="ECO:0000313" key="4">
    <source>
        <dbReference type="WBParaSite" id="HCON_00050820-00001"/>
    </source>
</evidence>
<sequence>MVTVTLLLVYAPTYFHVVLGYDIPTTGVLVSFAASIHLPLKFVGGVLSDRIRSVPERSKMIFFNTIAVGLAGVFCVMIGIIPEDWSKSGVALFTLVITCMGMNPGGFYKCGTLSSRQYAHFVLATIQFMKCVALFVAPATVALLVQDERRHDQWRYVYWINGVLLIAANFIFIPIATDKPASFTLITRATRNEDTASSSADKEVSARGRASMSRDNAKNVNVAGEV</sequence>
<evidence type="ECO:0000313" key="3">
    <source>
        <dbReference type="Proteomes" id="UP000025227"/>
    </source>
</evidence>
<dbReference type="PANTHER" id="PTHR45757:SF17">
    <property type="entry name" value="MAJOR FACILITATOR SUPERFAMILY (MFS) PROFILE DOMAIN-CONTAINING PROTEIN"/>
    <property type="match status" value="1"/>
</dbReference>
<dbReference type="Gene3D" id="1.20.1250.20">
    <property type="entry name" value="MFS general substrate transporter like domains"/>
    <property type="match status" value="1"/>
</dbReference>
<dbReference type="AlphaFoldDB" id="A0A7I4Y5D2"/>
<reference evidence="4" key="1">
    <citation type="submission" date="2020-12" db="UniProtKB">
        <authorList>
            <consortium name="WormBaseParasite"/>
        </authorList>
    </citation>
    <scope>IDENTIFICATION</scope>
    <source>
        <strain evidence="4">MHco3</strain>
    </source>
</reference>
<accession>A0A7I4Y5D2</accession>